<feature type="coiled-coil region" evidence="1">
    <location>
        <begin position="1204"/>
        <end position="1231"/>
    </location>
</feature>
<keyword evidence="5" id="KW-1185">Reference proteome</keyword>
<comment type="caution">
    <text evidence="3">The sequence shown here is derived from an EMBL/GenBank/DDBJ whole genome shotgun (WGS) entry which is preliminary data.</text>
</comment>
<feature type="compositionally biased region" description="Polar residues" evidence="2">
    <location>
        <begin position="1"/>
        <end position="18"/>
    </location>
</feature>
<evidence type="ECO:0000313" key="5">
    <source>
        <dbReference type="Proteomes" id="UP000234839"/>
    </source>
</evidence>
<gene>
    <name evidence="3" type="ORF">CXG49_11960</name>
    <name evidence="4" type="ORF">CXG53_02740</name>
</gene>
<sequence>MDRSYSELSMSNPSQRPASPSLECQVAIRFSTRPSLFDIADQVLAEQWLTRRLPSSADPRELFLVSLGPASAPPFIRPLSHVLVERYCLRRTLNLTPHEDYVTSVPEHAPQKALSLDLDPLALMINECGPFMLEAYQQALISFWSDTDDKGQTPWQWYSDYLQQQFTQAVLDSKRDTTLPEQALTTAQWVQAHPDPRTHASLEPFQIQVNNLRMDFMNNWQLDPELSSALLIEHGGAPAEKNTTLLFTPTGKLTSFPSRQALLAHTARPWPSLPGVSGPDVHLIVPTLPYFQSQALGVLCQQLHGSHLTAWPEDDLVRATDLSTALDRLTSMFGLCSPAEATLHERLAGHLPVWLKEASPKKLLRYSTLLTQIAQGYHDAQYTSWLDGVPDAQTFATQQLLARIQKDHPEANLDLSTLRVVNAQTTVAALPVQETIATDNAPHTETFTLPQLAISNLGLLRPGKVTVQALDGKPVPDWFDESYLRNLITKVDVAQHYPAMLLSTLLDDPMQRSRRESLLRRQLHTQLPALALELNLRGKPIGFDVIKDIGDVFGEAPQRSTAWQMRPLGLLRSLDASPDHPLNTWLIEAQTATSQPCLLYRPLHSEPLLAFEDRQALLDAIAAPGPLQDDLLERLPEQARKIYAHGGFLEPHLFHPLEDDWAVPFGAPAPVTLAQEPALTDPAHAIYHGCIDETISQFQAHAQTSAQARWERWKSLGWLLLNTALPFAAEPLAAPIWTIQLETAFLELVGEHQYQSAGERIASLVEFLVNLALLLLNHAFKRIEVVREAASRGSQADSATALLPALPTLTVSPREQVLDFSWANPKRTLDPLQRKTLEGLCADIPLARLGKPIPSGPLKELFLYKDRSWVAIDDKVYQVEFDANQQCPRIVNSKDELIKGPWLRRDEAGRWQLDLGLRLRAGMPLHRRVEQLRNANQQELAALQAQIQQDVTYQKSQREYLDKVARLAHRHAPDSILRNYLAKLEDFTTFWQEHLKRIHQFNGLKPLHEYKIKRAYALYQQLHYAKKVDETLTWLHAPIREQIDEMIKRHHGGYELTEADKRSLGQRIETLLPLLNKLLDNSQHLVDSMEQLQRLASRSQPKIVEYRDAAAIDWELVKSPLAWRWSRIEACVNRLSLLEALDDDSEYWLQRCGESLDLAFAQRQQLLTLGQPNDDVISRLAVSIDRHFKTARRQLGNLKTHLDQDTARQTLARLQEDIDSAAQELQPTLDEHAATLPRTTVNQLRKQVPGLIETQEGDVLLGNVRPDDDTVVDIPIASHNAGARSYKLENDRWVQLATKTPTKPTAVRKLKHVLKDSQARLQSARKELQRLEGGTFSQYLPIEIEELLHHQRDRLRTLREAIEQHLTADNQTDEVSGNRDAAGTIKELEDLDALLTRKAIELRTNAALEQKPRMAELRFLIDQGVVTVRRENPRKLLARVKGRPADYLDDYGIYKGESLLWVAHFHYRTLEADQRAFVAGHLKPAAQRYAQGAQVNRPDTGQTEDVYRSPISLADAQQYFFNI</sequence>
<dbReference type="EMBL" id="PJCP01000002">
    <property type="protein sequence ID" value="PLV25419.1"/>
    <property type="molecule type" value="Genomic_DNA"/>
</dbReference>
<evidence type="ECO:0000313" key="4">
    <source>
        <dbReference type="EMBL" id="PLV25419.1"/>
    </source>
</evidence>
<dbReference type="Proteomes" id="UP000234839">
    <property type="component" value="Unassembled WGS sequence"/>
</dbReference>
<evidence type="ECO:0000256" key="2">
    <source>
        <dbReference type="SAM" id="MobiDB-lite"/>
    </source>
</evidence>
<organism evidence="3 6">
    <name type="scientific">Pseudomonas guariconensis</name>
    <dbReference type="NCBI Taxonomy" id="1288410"/>
    <lineage>
        <taxon>Bacteria</taxon>
        <taxon>Pseudomonadati</taxon>
        <taxon>Pseudomonadota</taxon>
        <taxon>Gammaproteobacteria</taxon>
        <taxon>Pseudomonadales</taxon>
        <taxon>Pseudomonadaceae</taxon>
        <taxon>Pseudomonas</taxon>
    </lineage>
</organism>
<proteinExistence type="predicted"/>
<feature type="coiled-coil region" evidence="1">
    <location>
        <begin position="1307"/>
        <end position="1334"/>
    </location>
</feature>
<evidence type="ECO:0000256" key="1">
    <source>
        <dbReference type="SAM" id="Coils"/>
    </source>
</evidence>
<protein>
    <submittedName>
        <fullName evidence="3">Uncharacterized protein</fullName>
    </submittedName>
</protein>
<name>A0AAX0VXM5_9PSED</name>
<evidence type="ECO:0000313" key="3">
    <source>
        <dbReference type="EMBL" id="PLV19028.1"/>
    </source>
</evidence>
<accession>A0AAX0VXM5</accession>
<dbReference type="Proteomes" id="UP000234878">
    <property type="component" value="Unassembled WGS sequence"/>
</dbReference>
<keyword evidence="1" id="KW-0175">Coiled coil</keyword>
<dbReference type="EMBL" id="PJCQ01000009">
    <property type="protein sequence ID" value="PLV19028.1"/>
    <property type="molecule type" value="Genomic_DNA"/>
</dbReference>
<feature type="region of interest" description="Disordered" evidence="2">
    <location>
        <begin position="1"/>
        <end position="20"/>
    </location>
</feature>
<reference evidence="5 6" key="1">
    <citation type="submission" date="2017-12" db="EMBL/GenBank/DDBJ databases">
        <title>Detection of the carbapenemase gene blaVIM-5 in members of the Pseudomonas putida group isolated from polluted Nigerian wetlands.</title>
        <authorList>
            <person name="Adelowo O."/>
            <person name="Vollmers J."/>
            <person name="Maeusezahl I."/>
            <person name="Kaster A.-K."/>
            <person name="Mueller J.A."/>
        </authorList>
    </citation>
    <scope>NUCLEOTIDE SEQUENCE [LARGE SCALE GENOMIC DNA]</scope>
    <source>
        <strain evidence="4 5">MR119</strain>
        <strain evidence="3 6">MR144</strain>
    </source>
</reference>
<evidence type="ECO:0000313" key="6">
    <source>
        <dbReference type="Proteomes" id="UP000234878"/>
    </source>
</evidence>